<dbReference type="InterPro" id="IPR052708">
    <property type="entry name" value="PxpC"/>
</dbReference>
<evidence type="ECO:0000259" key="4">
    <source>
        <dbReference type="SMART" id="SM00797"/>
    </source>
</evidence>
<dbReference type="AlphaFoldDB" id="A0AAU0MX06"/>
<dbReference type="GO" id="GO:0005524">
    <property type="term" value="F:ATP binding"/>
    <property type="evidence" value="ECO:0007669"/>
    <property type="project" value="UniProtKB-KW"/>
</dbReference>
<dbReference type="GO" id="GO:0016787">
    <property type="term" value="F:hydrolase activity"/>
    <property type="evidence" value="ECO:0007669"/>
    <property type="project" value="UniProtKB-KW"/>
</dbReference>
<evidence type="ECO:0000256" key="3">
    <source>
        <dbReference type="ARBA" id="ARBA00022840"/>
    </source>
</evidence>
<keyword evidence="6" id="KW-1185">Reference proteome</keyword>
<evidence type="ECO:0000313" key="6">
    <source>
        <dbReference type="Proteomes" id="UP001302477"/>
    </source>
</evidence>
<accession>A0AAU0MX06</accession>
<reference evidence="5 6" key="1">
    <citation type="submission" date="2023-10" db="EMBL/GenBank/DDBJ databases">
        <title>Description of Microbulbifer bruguierae sp. nov., isolated from the sediments of mangrove plant Bruguiera sexangula and comparative genomic analyses of the genus Microbulbifer.</title>
        <authorList>
            <person name="Long M."/>
        </authorList>
    </citation>
    <scope>NUCLEOTIDE SEQUENCE [LARGE SCALE GENOMIC DNA]</scope>
    <source>
        <strain evidence="5 6">SPO729</strain>
    </source>
</reference>
<dbReference type="RefSeq" id="WP_318953202.1">
    <property type="nucleotide sequence ID" value="NZ_CP137555.1"/>
</dbReference>
<evidence type="ECO:0000256" key="2">
    <source>
        <dbReference type="ARBA" id="ARBA00022801"/>
    </source>
</evidence>
<keyword evidence="3" id="KW-0067">ATP-binding</keyword>
<protein>
    <submittedName>
        <fullName evidence="5">Biotin-dependent carboxyltransferase family protein</fullName>
    </submittedName>
</protein>
<name>A0AAU0MX06_9GAMM</name>
<dbReference type="SMART" id="SM00797">
    <property type="entry name" value="AHS2"/>
    <property type="match status" value="1"/>
</dbReference>
<gene>
    <name evidence="5" type="ORF">R5R33_13385</name>
</gene>
<sequence length="326" mass="34151">MGKLAVADVAEVVGAEVADTLSVIKAGPQMLIQDLGRRGCQHLGISVGGVADSHAAGWANRLLDNPANAALLEICLGGVALRFLRAARFALTGADLNWQLDGRALGNWQSYSAAAGAVLSGGLAVQGVRAYMALAGGIAVAPICGSLATTVAEGIGGIHGQALQSGDQLPAPVAPATAFMTRRTPAMFCRDYPAELLLRVVPSNQHHLFGEHQLCAFFSQEYRVSPASDRMGVRLQGTALASPPQGLISEPVAAGAIQVPANGLPIVLMPDCQTIGGYPKIGHVYRVDLDRLAQARPGQRVRFLRGSRAEAQAEWLLQRRFFHGGA</sequence>
<dbReference type="NCBIfam" id="TIGR00724">
    <property type="entry name" value="urea_amlyse_rel"/>
    <property type="match status" value="1"/>
</dbReference>
<dbReference type="SUPFAM" id="SSF50891">
    <property type="entry name" value="Cyclophilin-like"/>
    <property type="match status" value="1"/>
</dbReference>
<dbReference type="InterPro" id="IPR029000">
    <property type="entry name" value="Cyclophilin-like_dom_sf"/>
</dbReference>
<dbReference type="PANTHER" id="PTHR43309">
    <property type="entry name" value="5-OXOPROLINASE SUBUNIT C"/>
    <property type="match status" value="1"/>
</dbReference>
<dbReference type="InterPro" id="IPR003778">
    <property type="entry name" value="CT_A_B"/>
</dbReference>
<dbReference type="PANTHER" id="PTHR43309:SF4">
    <property type="entry name" value="CARBOXYLTRANSFERASE DOMAIN-CONTAINING PROTEIN"/>
    <property type="match status" value="1"/>
</dbReference>
<keyword evidence="1" id="KW-0547">Nucleotide-binding</keyword>
<feature type="domain" description="Carboxyltransferase" evidence="4">
    <location>
        <begin position="42"/>
        <end position="321"/>
    </location>
</feature>
<organism evidence="5 6">
    <name type="scientific">Microbulbifer pacificus</name>
    <dbReference type="NCBI Taxonomy" id="407164"/>
    <lineage>
        <taxon>Bacteria</taxon>
        <taxon>Pseudomonadati</taxon>
        <taxon>Pseudomonadota</taxon>
        <taxon>Gammaproteobacteria</taxon>
        <taxon>Cellvibrionales</taxon>
        <taxon>Microbulbiferaceae</taxon>
        <taxon>Microbulbifer</taxon>
    </lineage>
</organism>
<evidence type="ECO:0000256" key="1">
    <source>
        <dbReference type="ARBA" id="ARBA00022741"/>
    </source>
</evidence>
<dbReference type="EMBL" id="CP137555">
    <property type="protein sequence ID" value="WOX04726.1"/>
    <property type="molecule type" value="Genomic_DNA"/>
</dbReference>
<dbReference type="Gene3D" id="2.40.100.10">
    <property type="entry name" value="Cyclophilin-like"/>
    <property type="match status" value="1"/>
</dbReference>
<keyword evidence="2" id="KW-0378">Hydrolase</keyword>
<evidence type="ECO:0000313" key="5">
    <source>
        <dbReference type="EMBL" id="WOX04726.1"/>
    </source>
</evidence>
<dbReference type="Proteomes" id="UP001302477">
    <property type="component" value="Chromosome"/>
</dbReference>
<dbReference type="Pfam" id="PF02626">
    <property type="entry name" value="CT_A_B"/>
    <property type="match status" value="1"/>
</dbReference>
<proteinExistence type="predicted"/>
<dbReference type="KEGG" id="mpaf:R5R33_13385"/>